<keyword evidence="1" id="KW-0812">Transmembrane</keyword>
<feature type="transmembrane region" description="Helical" evidence="1">
    <location>
        <begin position="174"/>
        <end position="195"/>
    </location>
</feature>
<feature type="transmembrane region" description="Helical" evidence="1">
    <location>
        <begin position="107"/>
        <end position="126"/>
    </location>
</feature>
<evidence type="ECO:0000313" key="3">
    <source>
        <dbReference type="Proteomes" id="UP000031563"/>
    </source>
</evidence>
<feature type="transmembrane region" description="Helical" evidence="1">
    <location>
        <begin position="75"/>
        <end position="95"/>
    </location>
</feature>
<accession>A0A0F5I491</accession>
<comment type="caution">
    <text evidence="2">The sequence shown here is derived from an EMBL/GenBank/DDBJ whole genome shotgun (WGS) entry which is preliminary data.</text>
</comment>
<dbReference type="RefSeq" id="WP_039233579.1">
    <property type="nucleotide sequence ID" value="NZ_JWIR02000029.1"/>
</dbReference>
<dbReference type="OrthoDB" id="1902994at2"/>
<proteinExistence type="predicted"/>
<evidence type="ECO:0000313" key="2">
    <source>
        <dbReference type="EMBL" id="KKB40499.1"/>
    </source>
</evidence>
<sequence length="211" mass="23032">MAFMRKGFFFYLSGILIMTLGIALTIISGLGASPFDSLLVGLHRTFGLTVGSWEIVVGLVLILGNAVLKRERPEYFALLTSFFTGIGIDAWLFFIEGWGEPMSLFGQFAAMMLGVVLMGLGIAAYLQSAFAPNPLDRSMLVLSELTGWNIAYTRALINLFLVAAAFYFGGALGVGTLINAFLTGLFIKWFLPYIAAMKKRKLEEREGSIAS</sequence>
<dbReference type="AlphaFoldDB" id="A0A0F5HRM9"/>
<dbReference type="EMBL" id="JWIR02000029">
    <property type="protein sequence ID" value="KKB40499.1"/>
    <property type="molecule type" value="Genomic_DNA"/>
</dbReference>
<keyword evidence="3" id="KW-1185">Reference proteome</keyword>
<dbReference type="InterPro" id="IPR038750">
    <property type="entry name" value="YczE/YyaS-like"/>
</dbReference>
<feature type="transmembrane region" description="Helical" evidence="1">
    <location>
        <begin position="7"/>
        <end position="30"/>
    </location>
</feature>
<gene>
    <name evidence="2" type="ORF">QY95_01494</name>
</gene>
<dbReference type="PANTHER" id="PTHR40078">
    <property type="entry name" value="INTEGRAL MEMBRANE PROTEIN-RELATED"/>
    <property type="match status" value="1"/>
</dbReference>
<accession>A0A0F5HRM9</accession>
<name>A0A0F5HRM9_BACTR</name>
<dbReference type="Pfam" id="PF19700">
    <property type="entry name" value="DUF6198"/>
    <property type="match status" value="1"/>
</dbReference>
<keyword evidence="1" id="KW-0472">Membrane</keyword>
<dbReference type="Proteomes" id="UP000031563">
    <property type="component" value="Unassembled WGS sequence"/>
</dbReference>
<evidence type="ECO:0000256" key="1">
    <source>
        <dbReference type="SAM" id="Phobius"/>
    </source>
</evidence>
<feature type="transmembrane region" description="Helical" evidence="1">
    <location>
        <begin position="147"/>
        <end position="168"/>
    </location>
</feature>
<organism evidence="2 3">
    <name type="scientific">Bacillus thermotolerans</name>
    <name type="common">Quasibacillus thermotolerans</name>
    <dbReference type="NCBI Taxonomy" id="1221996"/>
    <lineage>
        <taxon>Bacteria</taxon>
        <taxon>Bacillati</taxon>
        <taxon>Bacillota</taxon>
        <taxon>Bacilli</taxon>
        <taxon>Bacillales</taxon>
        <taxon>Bacillaceae</taxon>
        <taxon>Bacillus</taxon>
    </lineage>
</organism>
<dbReference type="PANTHER" id="PTHR40078:SF1">
    <property type="entry name" value="INTEGRAL MEMBRANE PROTEIN"/>
    <property type="match status" value="1"/>
</dbReference>
<feature type="transmembrane region" description="Helical" evidence="1">
    <location>
        <begin position="50"/>
        <end position="68"/>
    </location>
</feature>
<keyword evidence="1" id="KW-1133">Transmembrane helix</keyword>
<protein>
    <submittedName>
        <fullName evidence="2">Membrane protein</fullName>
    </submittedName>
</protein>
<reference evidence="2" key="1">
    <citation type="submission" date="2015-02" db="EMBL/GenBank/DDBJ databases">
        <title>Genome Assembly of Bacillaceae bacterium MTCC 8252.</title>
        <authorList>
            <person name="Verma A."/>
            <person name="Khatri I."/>
            <person name="Mual P."/>
            <person name="Subramanian S."/>
            <person name="Krishnamurthi S."/>
        </authorList>
    </citation>
    <scope>NUCLEOTIDE SEQUENCE [LARGE SCALE GENOMIC DNA]</scope>
    <source>
        <strain evidence="2">MTCC 8252</strain>
    </source>
</reference>